<sequence length="65" mass="7684">MYHAVLSKAKEALRFMRALSANKAWALNEKKVAKREKIQIYMLSPRLIIINMNNKYMTKEIEKKS</sequence>
<evidence type="ECO:0000313" key="1">
    <source>
        <dbReference type="EMBL" id="JAP08648.1"/>
    </source>
</evidence>
<reference evidence="1" key="1">
    <citation type="submission" date="2015-12" db="EMBL/GenBank/DDBJ databases">
        <title>Gene expression during late stages of embryo sac development: a critical building block for successful pollen-pistil interactions.</title>
        <authorList>
            <person name="Liu Y."/>
            <person name="Joly V."/>
            <person name="Sabar M."/>
            <person name="Matton D.P."/>
        </authorList>
    </citation>
    <scope>NUCLEOTIDE SEQUENCE</scope>
</reference>
<accession>A0A0V0GKX3</accession>
<name>A0A0V0GKX3_SOLCH</name>
<dbReference type="EMBL" id="GEDG01036535">
    <property type="protein sequence ID" value="JAP08648.1"/>
    <property type="molecule type" value="Transcribed_RNA"/>
</dbReference>
<proteinExistence type="predicted"/>
<dbReference type="AlphaFoldDB" id="A0A0V0GKX3"/>
<organism evidence="1">
    <name type="scientific">Solanum chacoense</name>
    <name type="common">Chaco potato</name>
    <dbReference type="NCBI Taxonomy" id="4108"/>
    <lineage>
        <taxon>Eukaryota</taxon>
        <taxon>Viridiplantae</taxon>
        <taxon>Streptophyta</taxon>
        <taxon>Embryophyta</taxon>
        <taxon>Tracheophyta</taxon>
        <taxon>Spermatophyta</taxon>
        <taxon>Magnoliopsida</taxon>
        <taxon>eudicotyledons</taxon>
        <taxon>Gunneridae</taxon>
        <taxon>Pentapetalae</taxon>
        <taxon>asterids</taxon>
        <taxon>lamiids</taxon>
        <taxon>Solanales</taxon>
        <taxon>Solanaceae</taxon>
        <taxon>Solanoideae</taxon>
        <taxon>Solaneae</taxon>
        <taxon>Solanum</taxon>
    </lineage>
</organism>
<protein>
    <submittedName>
        <fullName evidence="1">Putative ovule protein</fullName>
    </submittedName>
</protein>